<protein>
    <submittedName>
        <fullName evidence="1">Uncharacterized protein</fullName>
    </submittedName>
</protein>
<name>A0A9D4CU06_DREPO</name>
<gene>
    <name evidence="1" type="ORF">DPMN_039868</name>
</gene>
<sequence length="170" mass="18796">MATLHQVHIEGVISIRSPYERDQTLETVDTVSDHSSRACSATGSRFHSSSAQMFAKIEGMSRDIEQLTRVVGLLQNRLVSTETSVITGDRYVLPDINDNALARQPFDSSVCDTAQGHDRSILDQPYRSAGRQKRGKGEQFTPLTSLQATAVEMVSSTMEVGTKRNVVLRR</sequence>
<reference evidence="1" key="1">
    <citation type="journal article" date="2019" name="bioRxiv">
        <title>The Genome of the Zebra Mussel, Dreissena polymorpha: A Resource for Invasive Species Research.</title>
        <authorList>
            <person name="McCartney M.A."/>
            <person name="Auch B."/>
            <person name="Kono T."/>
            <person name="Mallez S."/>
            <person name="Zhang Y."/>
            <person name="Obille A."/>
            <person name="Becker A."/>
            <person name="Abrahante J.E."/>
            <person name="Garbe J."/>
            <person name="Badalamenti J.P."/>
            <person name="Herman A."/>
            <person name="Mangelson H."/>
            <person name="Liachko I."/>
            <person name="Sullivan S."/>
            <person name="Sone E.D."/>
            <person name="Koren S."/>
            <person name="Silverstein K.A.T."/>
            <person name="Beckman K.B."/>
            <person name="Gohl D.M."/>
        </authorList>
    </citation>
    <scope>NUCLEOTIDE SEQUENCE</scope>
    <source>
        <strain evidence="1">Duluth1</strain>
        <tissue evidence="1">Whole animal</tissue>
    </source>
</reference>
<proteinExistence type="predicted"/>
<accession>A0A9D4CU06</accession>
<dbReference type="EMBL" id="JAIWYP010000011">
    <property type="protein sequence ID" value="KAH3733441.1"/>
    <property type="molecule type" value="Genomic_DNA"/>
</dbReference>
<dbReference type="AlphaFoldDB" id="A0A9D4CU06"/>
<evidence type="ECO:0000313" key="1">
    <source>
        <dbReference type="EMBL" id="KAH3733441.1"/>
    </source>
</evidence>
<comment type="caution">
    <text evidence="1">The sequence shown here is derived from an EMBL/GenBank/DDBJ whole genome shotgun (WGS) entry which is preliminary data.</text>
</comment>
<keyword evidence="2" id="KW-1185">Reference proteome</keyword>
<evidence type="ECO:0000313" key="2">
    <source>
        <dbReference type="Proteomes" id="UP000828390"/>
    </source>
</evidence>
<dbReference type="Proteomes" id="UP000828390">
    <property type="component" value="Unassembled WGS sequence"/>
</dbReference>
<organism evidence="1 2">
    <name type="scientific">Dreissena polymorpha</name>
    <name type="common">Zebra mussel</name>
    <name type="synonym">Mytilus polymorpha</name>
    <dbReference type="NCBI Taxonomy" id="45954"/>
    <lineage>
        <taxon>Eukaryota</taxon>
        <taxon>Metazoa</taxon>
        <taxon>Spiralia</taxon>
        <taxon>Lophotrochozoa</taxon>
        <taxon>Mollusca</taxon>
        <taxon>Bivalvia</taxon>
        <taxon>Autobranchia</taxon>
        <taxon>Heteroconchia</taxon>
        <taxon>Euheterodonta</taxon>
        <taxon>Imparidentia</taxon>
        <taxon>Neoheterodontei</taxon>
        <taxon>Myida</taxon>
        <taxon>Dreissenoidea</taxon>
        <taxon>Dreissenidae</taxon>
        <taxon>Dreissena</taxon>
    </lineage>
</organism>
<reference evidence="1" key="2">
    <citation type="submission" date="2020-11" db="EMBL/GenBank/DDBJ databases">
        <authorList>
            <person name="McCartney M.A."/>
            <person name="Auch B."/>
            <person name="Kono T."/>
            <person name="Mallez S."/>
            <person name="Becker A."/>
            <person name="Gohl D.M."/>
            <person name="Silverstein K.A.T."/>
            <person name="Koren S."/>
            <person name="Bechman K.B."/>
            <person name="Herman A."/>
            <person name="Abrahante J.E."/>
            <person name="Garbe J."/>
        </authorList>
    </citation>
    <scope>NUCLEOTIDE SEQUENCE</scope>
    <source>
        <strain evidence="1">Duluth1</strain>
        <tissue evidence="1">Whole animal</tissue>
    </source>
</reference>